<reference evidence="8" key="1">
    <citation type="submission" date="2018-05" db="EMBL/GenBank/DDBJ databases">
        <authorList>
            <person name="Lanie J.A."/>
            <person name="Ng W.-L."/>
            <person name="Kazmierczak K.M."/>
            <person name="Andrzejewski T.M."/>
            <person name="Davidsen T.M."/>
            <person name="Wayne K.J."/>
            <person name="Tettelin H."/>
            <person name="Glass J.I."/>
            <person name="Rusch D."/>
            <person name="Podicherti R."/>
            <person name="Tsui H.-C.T."/>
            <person name="Winkler M.E."/>
        </authorList>
    </citation>
    <scope>NUCLEOTIDE SEQUENCE</scope>
</reference>
<evidence type="ECO:0000256" key="3">
    <source>
        <dbReference type="ARBA" id="ARBA00022475"/>
    </source>
</evidence>
<dbReference type="PANTHER" id="PTHR23513">
    <property type="entry name" value="INTEGRAL MEMBRANE EFFLUX PROTEIN-RELATED"/>
    <property type="match status" value="1"/>
</dbReference>
<dbReference type="GO" id="GO:0022857">
    <property type="term" value="F:transmembrane transporter activity"/>
    <property type="evidence" value="ECO:0007669"/>
    <property type="project" value="InterPro"/>
</dbReference>
<feature type="transmembrane region" description="Helical" evidence="7">
    <location>
        <begin position="43"/>
        <end position="61"/>
    </location>
</feature>
<dbReference type="InterPro" id="IPR036259">
    <property type="entry name" value="MFS_trans_sf"/>
</dbReference>
<evidence type="ECO:0008006" key="9">
    <source>
        <dbReference type="Google" id="ProtNLM"/>
    </source>
</evidence>
<evidence type="ECO:0000256" key="4">
    <source>
        <dbReference type="ARBA" id="ARBA00022692"/>
    </source>
</evidence>
<keyword evidence="5 7" id="KW-1133">Transmembrane helix</keyword>
<comment type="subcellular location">
    <subcellularLocation>
        <location evidence="1">Cell membrane</location>
        <topology evidence="1">Multi-pass membrane protein</topology>
    </subcellularLocation>
</comment>
<feature type="non-terminal residue" evidence="8">
    <location>
        <position position="1"/>
    </location>
</feature>
<evidence type="ECO:0000256" key="6">
    <source>
        <dbReference type="ARBA" id="ARBA00023136"/>
    </source>
</evidence>
<keyword evidence="4 7" id="KW-0812">Transmembrane</keyword>
<dbReference type="Gene3D" id="1.20.1250.20">
    <property type="entry name" value="MFS general substrate transporter like domains"/>
    <property type="match status" value="1"/>
</dbReference>
<evidence type="ECO:0000256" key="5">
    <source>
        <dbReference type="ARBA" id="ARBA00022989"/>
    </source>
</evidence>
<evidence type="ECO:0000256" key="7">
    <source>
        <dbReference type="SAM" id="Phobius"/>
    </source>
</evidence>
<dbReference type="InterPro" id="IPR011701">
    <property type="entry name" value="MFS"/>
</dbReference>
<keyword evidence="3" id="KW-1003">Cell membrane</keyword>
<feature type="transmembrane region" description="Helical" evidence="7">
    <location>
        <begin position="81"/>
        <end position="101"/>
    </location>
</feature>
<evidence type="ECO:0000256" key="2">
    <source>
        <dbReference type="ARBA" id="ARBA00022448"/>
    </source>
</evidence>
<accession>A0A381Y7V2</accession>
<feature type="transmembrane region" description="Helical" evidence="7">
    <location>
        <begin position="192"/>
        <end position="211"/>
    </location>
</feature>
<dbReference type="GO" id="GO:0005886">
    <property type="term" value="C:plasma membrane"/>
    <property type="evidence" value="ECO:0007669"/>
    <property type="project" value="UniProtKB-SubCell"/>
</dbReference>
<gene>
    <name evidence="8" type="ORF">METZ01_LOCUS125958</name>
</gene>
<protein>
    <recommendedName>
        <fullName evidence="9">Major facilitator superfamily (MFS) profile domain-containing protein</fullName>
    </recommendedName>
</protein>
<feature type="transmembrane region" description="Helical" evidence="7">
    <location>
        <begin position="108"/>
        <end position="127"/>
    </location>
</feature>
<dbReference type="AlphaFoldDB" id="A0A381Y7V2"/>
<evidence type="ECO:0000256" key="1">
    <source>
        <dbReference type="ARBA" id="ARBA00004651"/>
    </source>
</evidence>
<dbReference type="SUPFAM" id="SSF103473">
    <property type="entry name" value="MFS general substrate transporter"/>
    <property type="match status" value="1"/>
</dbReference>
<proteinExistence type="predicted"/>
<organism evidence="8">
    <name type="scientific">marine metagenome</name>
    <dbReference type="NCBI Taxonomy" id="408172"/>
    <lineage>
        <taxon>unclassified sequences</taxon>
        <taxon>metagenomes</taxon>
        <taxon>ecological metagenomes</taxon>
    </lineage>
</organism>
<dbReference type="Pfam" id="PF07690">
    <property type="entry name" value="MFS_1"/>
    <property type="match status" value="1"/>
</dbReference>
<evidence type="ECO:0000313" key="8">
    <source>
        <dbReference type="EMBL" id="SVA73104.1"/>
    </source>
</evidence>
<dbReference type="PANTHER" id="PTHR23513:SF9">
    <property type="entry name" value="ENTEROBACTIN EXPORTER ENTS"/>
    <property type="match status" value="1"/>
</dbReference>
<sequence>AGTSLVSLVVLMNLRGIKAPEKEASSHVEDLVEGAKFVFNNPIVRMLILAMLVSETFGWAVESMLPVIARDELSLGPEGLGYLMSAGAFGAVIPSIIISVVPDIKSKGILMFTGLVCFGSGLVLFALSKQLYISLVFIAFTMGSGTVYESALSTLLQTSVPNNMRGRVLSFQTFCWGFSGMAGFHAGAVAALFGAPLAVAAGGVVVLLNGLRIGKNLILLTMDSQRSVSSRLDS</sequence>
<dbReference type="EMBL" id="UINC01017592">
    <property type="protein sequence ID" value="SVA73104.1"/>
    <property type="molecule type" value="Genomic_DNA"/>
</dbReference>
<name>A0A381Y7V2_9ZZZZ</name>
<keyword evidence="2" id="KW-0813">Transport</keyword>
<keyword evidence="6 7" id="KW-0472">Membrane</keyword>